<dbReference type="GO" id="GO:0003824">
    <property type="term" value="F:catalytic activity"/>
    <property type="evidence" value="ECO:0007669"/>
    <property type="project" value="UniProtKB-ARBA"/>
</dbReference>
<evidence type="ECO:0000256" key="6">
    <source>
        <dbReference type="SAM" id="Coils"/>
    </source>
</evidence>
<feature type="non-terminal residue" evidence="9">
    <location>
        <position position="3386"/>
    </location>
</feature>
<comment type="similarity">
    <text evidence="5">In the N-terminal section; belongs to the CdiA toxin family.</text>
</comment>
<feature type="region of interest" description="Disordered" evidence="7">
    <location>
        <begin position="1758"/>
        <end position="1778"/>
    </location>
</feature>
<dbReference type="InterPro" id="IPR010069">
    <property type="entry name" value="CdiA_FHA1_rpt"/>
</dbReference>
<protein>
    <recommendedName>
        <fullName evidence="8">Filamentous haemagglutinin FhaB/tRNA nuclease CdiA-like TPS domain-containing protein</fullName>
    </recommendedName>
</protein>
<keyword evidence="10" id="KW-1185">Reference proteome</keyword>
<dbReference type="Gene3D" id="2.160.20.10">
    <property type="entry name" value="Single-stranded right-handed beta-helix, Pectin lyase-like"/>
    <property type="match status" value="1"/>
</dbReference>
<feature type="region of interest" description="Disordered" evidence="7">
    <location>
        <begin position="2005"/>
        <end position="2031"/>
    </location>
</feature>
<evidence type="ECO:0000313" key="9">
    <source>
        <dbReference type="EMBL" id="PXZ08571.1"/>
    </source>
</evidence>
<name>A0A2V4EBV5_9GAMM</name>
<evidence type="ECO:0000256" key="3">
    <source>
        <dbReference type="ARBA" id="ARBA00022913"/>
    </source>
</evidence>
<keyword evidence="4" id="KW-0843">Virulence</keyword>
<feature type="compositionally biased region" description="Polar residues" evidence="7">
    <location>
        <begin position="2044"/>
        <end position="2058"/>
    </location>
</feature>
<keyword evidence="2" id="KW-0800">Toxin</keyword>
<dbReference type="NCBIfam" id="TIGR01901">
    <property type="entry name" value="adhes_NPXG"/>
    <property type="match status" value="1"/>
</dbReference>
<dbReference type="Gene3D" id="2.160.20.120">
    <property type="match status" value="1"/>
</dbReference>
<organism evidence="9 10">
    <name type="scientific">Gilliamella apicola</name>
    <dbReference type="NCBI Taxonomy" id="1196095"/>
    <lineage>
        <taxon>Bacteria</taxon>
        <taxon>Pseudomonadati</taxon>
        <taxon>Pseudomonadota</taxon>
        <taxon>Gammaproteobacteria</taxon>
        <taxon>Orbales</taxon>
        <taxon>Orbaceae</taxon>
        <taxon>Gilliamella</taxon>
    </lineage>
</organism>
<feature type="domain" description="Filamentous haemagglutinin FhaB/tRNA nuclease CdiA-like TPS" evidence="8">
    <location>
        <begin position="92"/>
        <end position="213"/>
    </location>
</feature>
<dbReference type="OrthoDB" id="2664633at2"/>
<evidence type="ECO:0000256" key="1">
    <source>
        <dbReference type="ARBA" id="ARBA00004219"/>
    </source>
</evidence>
<dbReference type="Pfam" id="PF13018">
    <property type="entry name" value="ESPR"/>
    <property type="match status" value="1"/>
</dbReference>
<evidence type="ECO:0000313" key="10">
    <source>
        <dbReference type="Proteomes" id="UP000247932"/>
    </source>
</evidence>
<dbReference type="InterPro" id="IPR008638">
    <property type="entry name" value="FhaB/CdiA-like_TPS"/>
</dbReference>
<dbReference type="InterPro" id="IPR006914">
    <property type="entry name" value="VENN_dom"/>
</dbReference>
<proteinExistence type="inferred from homology"/>
<dbReference type="InterPro" id="IPR025157">
    <property type="entry name" value="Hemagglutinin_rpt"/>
</dbReference>
<dbReference type="SMART" id="SM00912">
    <property type="entry name" value="Haemagg_act"/>
    <property type="match status" value="1"/>
</dbReference>
<comment type="subcellular location">
    <subcellularLocation>
        <location evidence="1">Target cell</location>
        <location evidence="1">Target cell cytoplasm</location>
    </subcellularLocation>
</comment>
<accession>A0A2V4EBV5</accession>
<feature type="coiled-coil region" evidence="6">
    <location>
        <begin position="3027"/>
        <end position="3063"/>
    </location>
</feature>
<dbReference type="Pfam" id="PF05594">
    <property type="entry name" value="Fil_haemagg"/>
    <property type="match status" value="13"/>
</dbReference>
<dbReference type="NCBIfam" id="TIGR01731">
    <property type="entry name" value="fil_hemag_20aa"/>
    <property type="match status" value="11"/>
</dbReference>
<feature type="region of interest" description="Disordered" evidence="7">
    <location>
        <begin position="2039"/>
        <end position="2058"/>
    </location>
</feature>
<dbReference type="InterPro" id="IPR008619">
    <property type="entry name" value="Filamentous_hemagglutn_rpt"/>
</dbReference>
<dbReference type="GO" id="GO:0090729">
    <property type="term" value="F:toxin activity"/>
    <property type="evidence" value="ECO:0007669"/>
    <property type="project" value="UniProtKB-KW"/>
</dbReference>
<dbReference type="InterPro" id="IPR024973">
    <property type="entry name" value="ESPR"/>
</dbReference>
<comment type="caution">
    <text evidence="9">The sequence shown here is derived from an EMBL/GenBank/DDBJ whole genome shotgun (WGS) entry which is preliminary data.</text>
</comment>
<sequence length="3386" mass="365423">MNKNLYRVIFNKKRGMQMVVAEIATTSKGHQKAATDEKPLMVKALFSTLKPITLFVSLSLGFVTLSLPAYGSDIVADNQAAKNQRPQVISTANGITQVNIQTPNSKGVSHNKYQQFDVSERGAILNNSGKISQTQIAGYVQGNEFLKSSGPAKIILNEVNSRNPSQLNGVIEVAGQKAQVVIANPSGITCNGCGFINASRSTLTTGKPIMQNGELTGYRVEQGQIVVTGKGLDSTGQSYTDLISRTVSVNSAIWANELNVVTGKNQVSQDGNTITPLADSGEHDKPEVSIDVSQLGGMYAGAIRMVGTEKGVGVHNAGELGASVSTLSISADGKITNRGAIQAQQNIELRSRGDIDNQKQIYSKQKVTLSSGKTISNDGTLMAKNDIKLNAKQINSSQKSAIIAGVDTQGKLTQAGNIEADANKIALNGQNKASQKLALNAKQSVNLDNSQTYAHEIKLNSEQLSLKSAQLQTEQQLNLNHSVAIDTSNVTLQTPKGITLVTDKLTNNKGTFIAQEDINIKANQIQSQEANLLTNGKLTIDANDIALQKATLSAKGAILLSGDKVNADELALVTEQTLQVNGQALSTNQADLQAKQSIAINANNYYAQHLKLITTGALSLKANNLQLNHSQIRALNNIDITADALQSQQSNWLANNDINVTANHIDNQSSKINAVGTINYQFTTLNNNYAHLISGRDLTFTGDNLQNQQATWQSGNHTNITINGLFDNQFSTLIAKGQLAIHALTMNNDNGQLISDQMLSIDSKQLSSHNGVLQAEQGLNLNVAEQFAAHAASLYSGQQMVIDSDNIDLSNATIGAKGNIALKGTQQQLNHSEILSNGQIQLSATNIKADDAVIKSANDLTIQALAFAAFNRAQLVTNQILTVVAGQAESASSMMYAKLGMGMHFNALKNQNSSWLSEGAISLFAKQFNNQNATIEAKQNIDITAEQFNNRDTTWLTEGGLIIDATDIDNHSAQMQSKAGIDIHAQHQLSNDNALLISEQGINIQADEMSNTHAQFSGNQSIDINANRLDNQYSNFFSGGKINLISQIFNNEDSEIKAKQGIDIQTQSAASDRANYVTEGDFTFSSQQAALNNATIASKGKMNITGDQQLSLQDAQLTSLGQMQLKANTLNSSASDIYSLGNIDITAQTVKNDNASLISDQDISIHADTIDTTESEIGAEGNINVSAITLNNNKAIWVAKKAISINAQQFANIAAQLASHQSLKIHAKQIDNQQAVLSAKETITIDADKLDNSQAKLFSNQSVTLVADELNNREGTIKADQAITINSQQMDNNNAILVAENAIDIQADTLNNTKAALQSQSQITVKANQLNNESALLLAGENGLNITSGQLNNQQAQLFSKGDLTLNSQHIDNQHANILTEKALNINAQQINNQQAQLQAKGNITLQAVAQNNQQATILSEQDIKLTATDSLDNRDAQLTANGVIDIQANNHINNSHANLLANRAILLNSADVDNQLASLKTNGLIDVKAGSLNNQQAEYLANDIVLTSPNLNNQHSKLTANEKLIIDAQHFDNTQGQLLANDIYLKTRAYRGNGNIQSKNNLSLDLEETFVNETQLSANGHLSIRTQNDIINKNKITAGKQVSLESQQLTNEQQAEISAEYLSLKHQNVTNHGLIDATTAVMRTNKLDNLAGGRIYADNLAIHANWLNNLAKNNLAPVIAARQNFHLGVETLNNYTHAQLLSLGNFIIGGGLDENWNVTGMAKQINNHSATIEAHGDLFIAANQLNNINDHIVTEMRKSDEPPETETYFQTSAGDGKTKYSPDEVTYRIHSKYMRGIACQSGRGKRCYYWWNDIPEHLRHSKRLQRMSVPSKGVNGQANSWEYNVIKHIYRTVILETDPSKISAAGNMIIRGQTINNQDSKIVAGKTVNINAAQLNNQSQEAITKYVYSGSIYLHKRKGEDKYRCRYQGEYKKPDEIFIDNALNKNIVDHQIFEKTKLTEQPRSEVNVENSHNSVVVDKTVNDTLSQQAKVVSAQSIAINSNQSDKTKIKADAYHPQGSITTIESKPDTNIEEDLTNQERQHTATNEPVPQVSNDITPSKTISVYEPNLTLPDNSLWIVNKDTNKNYLVETDPRFTNRKKWLSSDYMLKRLTADPDSVLKRLGDGYYEQQLIQQQIVGLTGHRYLQGYQSDLEQYQALMDAGVSFAQEFGIAIGLELTGEQMRALTTDIVLLVKKTVMVNGQPTEVLVPQVYIVNRPQLGSDGAVIAGDNVFVKGEQLNNTGLIAAKQDALLDGYNVTNKGTIYGGRVEIDAQNDIINYGKLVGDKLVYLSADNDINLLSSTRTQTRERNLLTNIDQASTIQVNNGNIVINAGHDINAKAGYIVNSGKEGTTWLQAGHDIGLTTADIEEKFDITSKKDYRRTDEKGVVGTEIMAANNIQLVAGNDIKAKTVGITAGGHLGLQAGNDISIEASQEHFDLDEFHKSKTKGFLKSSSEKTRTIIDDSTQKGSELYGDSVTINAGNNLSVTGSQVVGTNDVNLKAGNDIKIDAAEESYYRKEQTIKKKSGLMGSGGIGFTIGKEKENLKQTDTEQAYVGSLVGSTDGSVNIQAGKDIAIKGSDVIAKQDIKLQGENVNIEALDAKTTYKEEYKYEKSGLTVALTGTAADMYEAAQAVKRAKHQDNDKILALQSIKSALSAIEAIEDLQLKNQQGQSQASIGISAMVGTQRTEREVNQEQHNVISSGVSAGRNINIIASGDKNQQGGDITLKGSEVKAGNDINLTANHDVNVIGAVNTQHSDRDEKSYGGGVGIQLQFGGDESGFRFKANGNFSRERENADGSAWTESIIEAKNNLNIKTGNDVNIIGGQLKGDSVKMNVGNNLNIQSLQDTDDYDYEKISASVSGTAGFGGFSANGSLSATNIDSKWASVTDQSGIFAGKGGYDITVGNNTDLKGAVIASEADDTRKNRLDTGTISFSDIENKADFNVTHVSVSGGTSGPGMPTAYQNSDSASSTTKSAVEQGQLIIRNQDEQQQNIADLSRDTESANNPLKQIFDKQKELDKIETVELIKDIAQQAKSITQKYDRIQAQKDLDNNKDKLDKLDAAAKEEAIKEQARAEQDPNYQPKSYDEIYAQYYHDEVDNIVINNAQKNLGTMGSDVSKGIDTATAIITGIITGDITGGLAGASAPWLAEQIKLHTGHMGEDGKWQTDDIAGNLIAHAILGAVVAELQGNSGLAGGAGAVTGEVAADIIRKQLYGKEVKDLTEDEKQTISALSQLAAGLAVAAGGGSVGDAGAAISSSKNAVENNGENLGFDFFFSESKMKAEYNCYTDDACYNLDDYARQQAILEQAIEIQKGITEPYKEAAELIANIEKTVADFIPIIGDGKAVAEAEDSIDYTIAAVGLIPGLGDVVGKLLKEAKAALKVGDT</sequence>
<dbReference type="Proteomes" id="UP000247932">
    <property type="component" value="Unassembled WGS sequence"/>
</dbReference>
<keyword evidence="6" id="KW-0175">Coiled coil</keyword>
<dbReference type="InterPro" id="IPR012334">
    <property type="entry name" value="Pectin_lyas_fold"/>
</dbReference>
<dbReference type="EMBL" id="QGLR01000003">
    <property type="protein sequence ID" value="PXZ08571.1"/>
    <property type="molecule type" value="Genomic_DNA"/>
</dbReference>
<evidence type="ECO:0000256" key="4">
    <source>
        <dbReference type="ARBA" id="ARBA00023026"/>
    </source>
</evidence>
<evidence type="ECO:0000256" key="5">
    <source>
        <dbReference type="ARBA" id="ARBA00024043"/>
    </source>
</evidence>
<dbReference type="InterPro" id="IPR011050">
    <property type="entry name" value="Pectin_lyase_fold/virulence"/>
</dbReference>
<evidence type="ECO:0000256" key="7">
    <source>
        <dbReference type="SAM" id="MobiDB-lite"/>
    </source>
</evidence>
<dbReference type="RefSeq" id="WP_146210837.1">
    <property type="nucleotide sequence ID" value="NZ_QGLR01000003.1"/>
</dbReference>
<keyword evidence="3" id="KW-1266">Target cell cytoplasm</keyword>
<evidence type="ECO:0000256" key="2">
    <source>
        <dbReference type="ARBA" id="ARBA00022656"/>
    </source>
</evidence>
<dbReference type="Pfam" id="PF13332">
    <property type="entry name" value="Fil_haemagg_2"/>
    <property type="match status" value="3"/>
</dbReference>
<dbReference type="Pfam" id="PF04829">
    <property type="entry name" value="PT-VENN"/>
    <property type="match status" value="1"/>
</dbReference>
<reference evidence="9 10" key="1">
    <citation type="submission" date="2018-05" db="EMBL/GenBank/DDBJ databases">
        <title>Reference genomes for bee gut microbiota database.</title>
        <authorList>
            <person name="Ellegaard K.M."/>
        </authorList>
    </citation>
    <scope>NUCLEOTIDE SEQUENCE [LARGE SCALE GENOMIC DNA]</scope>
    <source>
        <strain evidence="9 10">ESL0182</strain>
    </source>
</reference>
<gene>
    <name evidence="9" type="ORF">DKK70_00920</name>
</gene>
<evidence type="ECO:0000259" key="8">
    <source>
        <dbReference type="SMART" id="SM00912"/>
    </source>
</evidence>
<dbReference type="SUPFAM" id="SSF51126">
    <property type="entry name" value="Pectin lyase-like"/>
    <property type="match status" value="1"/>
</dbReference>
<dbReference type="Pfam" id="PF05860">
    <property type="entry name" value="TPS"/>
    <property type="match status" value="1"/>
</dbReference>